<dbReference type="Proteomes" id="UP000253845">
    <property type="component" value="Unassembled WGS sequence"/>
</dbReference>
<evidence type="ECO:0000313" key="4">
    <source>
        <dbReference type="Proteomes" id="UP000253845"/>
    </source>
</evidence>
<dbReference type="VEuPathDB" id="FungiDB:M747DRAFT_105830"/>
<protein>
    <submittedName>
        <fullName evidence="3">Uncharacterized protein</fullName>
    </submittedName>
</protein>
<feature type="transmembrane region" description="Helical" evidence="2">
    <location>
        <begin position="37"/>
        <end position="60"/>
    </location>
</feature>
<evidence type="ECO:0000256" key="2">
    <source>
        <dbReference type="SAM" id="Phobius"/>
    </source>
</evidence>
<sequence>MVQSLSRSILAPTTSSSHPPALHVESPHLQTNGHTSLLVFFLPFLSFLFLEFRFSLFFSLRSVLPYFSLFLHVRLTINTVCLSVVSALRPTDELPHPAILTKTSPSVLRLPHSGSFCM</sequence>
<evidence type="ECO:0000313" key="3">
    <source>
        <dbReference type="EMBL" id="RDH16946.1"/>
    </source>
</evidence>
<feature type="transmembrane region" description="Helical" evidence="2">
    <location>
        <begin position="66"/>
        <end position="88"/>
    </location>
</feature>
<evidence type="ECO:0000256" key="1">
    <source>
        <dbReference type="SAM" id="MobiDB-lite"/>
    </source>
</evidence>
<keyword evidence="2" id="KW-0812">Transmembrane</keyword>
<accession>A0A370BN21</accession>
<proteinExistence type="predicted"/>
<keyword evidence="2" id="KW-0472">Membrane</keyword>
<organism evidence="3 4">
    <name type="scientific">Aspergillus niger ATCC 13496</name>
    <dbReference type="NCBI Taxonomy" id="1353008"/>
    <lineage>
        <taxon>Eukaryota</taxon>
        <taxon>Fungi</taxon>
        <taxon>Dikarya</taxon>
        <taxon>Ascomycota</taxon>
        <taxon>Pezizomycotina</taxon>
        <taxon>Eurotiomycetes</taxon>
        <taxon>Eurotiomycetidae</taxon>
        <taxon>Eurotiales</taxon>
        <taxon>Aspergillaceae</taxon>
        <taxon>Aspergillus</taxon>
        <taxon>Aspergillus subgen. Circumdati</taxon>
    </lineage>
</organism>
<gene>
    <name evidence="3" type="ORF">M747DRAFT_105830</name>
</gene>
<keyword evidence="2" id="KW-1133">Transmembrane helix</keyword>
<feature type="region of interest" description="Disordered" evidence="1">
    <location>
        <begin position="1"/>
        <end position="23"/>
    </location>
</feature>
<dbReference type="EMBL" id="KZ851934">
    <property type="protein sequence ID" value="RDH16946.1"/>
    <property type="molecule type" value="Genomic_DNA"/>
</dbReference>
<name>A0A370BN21_ASPNG</name>
<dbReference type="AlphaFoldDB" id="A0A370BN21"/>
<reference evidence="3 4" key="1">
    <citation type="submission" date="2018-07" db="EMBL/GenBank/DDBJ databases">
        <title>Section-level genome sequencing of Aspergillus section Nigri to investigate inter- and intra-species variation.</title>
        <authorList>
            <consortium name="DOE Joint Genome Institute"/>
            <person name="Vesth T.C."/>
            <person name="Nybo J.L."/>
            <person name="Theobald S."/>
            <person name="Frisvad J.C."/>
            <person name="Larsen T.O."/>
            <person name="Nielsen K.F."/>
            <person name="Hoof J.B."/>
            <person name="Brandl J."/>
            <person name="Salamov A."/>
            <person name="Riley R."/>
            <person name="Gladden J.M."/>
            <person name="Phatale P."/>
            <person name="Nielsen M.T."/>
            <person name="Lyhne E.K."/>
            <person name="Kogle M.E."/>
            <person name="Strasser K."/>
            <person name="McDonnell E."/>
            <person name="Barry K."/>
            <person name="Clum A."/>
            <person name="Chen C."/>
            <person name="Nolan M."/>
            <person name="Sandor L."/>
            <person name="Kuo A."/>
            <person name="Lipzen A."/>
            <person name="Hainaut M."/>
            <person name="Drula E."/>
            <person name="Tsang A."/>
            <person name="Magnuson J.K."/>
            <person name="Henrissat B."/>
            <person name="Wiebenga A."/>
            <person name="Simmons B.A."/>
            <person name="Makela M.R."/>
            <person name="De vries R.P."/>
            <person name="Grigoriev I.V."/>
            <person name="Mortensen U.H."/>
            <person name="Baker S.E."/>
            <person name="Andersen M.R."/>
        </authorList>
    </citation>
    <scope>NUCLEOTIDE SEQUENCE [LARGE SCALE GENOMIC DNA]</scope>
    <source>
        <strain evidence="3 4">ATCC 13496</strain>
    </source>
</reference>
<feature type="compositionally biased region" description="Polar residues" evidence="1">
    <location>
        <begin position="1"/>
        <end position="18"/>
    </location>
</feature>